<dbReference type="AlphaFoldDB" id="A0A2G8TKC9"/>
<dbReference type="EMBL" id="PDOC01000002">
    <property type="protein sequence ID" value="PIL46474.1"/>
    <property type="molecule type" value="Genomic_DNA"/>
</dbReference>
<proteinExistence type="predicted"/>
<dbReference type="OrthoDB" id="8910160at2"/>
<reference evidence="1 2" key="1">
    <citation type="submission" date="2017-10" db="EMBL/GenBank/DDBJ databases">
        <title>Massilia psychrophilum sp. nov., a novel purple-pigmented bacterium isolated from Tianshan glacier, Xinjiang Municipality, China.</title>
        <authorList>
            <person name="Wang H."/>
        </authorList>
    </citation>
    <scope>NUCLEOTIDE SEQUENCE [LARGE SCALE GENOMIC DNA]</scope>
    <source>
        <strain evidence="1 2">JCM 30074</strain>
    </source>
</reference>
<gene>
    <name evidence="1" type="ORF">CR105_05250</name>
</gene>
<name>A0A2G8TKC9_9BURK</name>
<evidence type="ECO:0000313" key="1">
    <source>
        <dbReference type="EMBL" id="PIL46474.1"/>
    </source>
</evidence>
<dbReference type="InterPro" id="IPR047727">
    <property type="entry name" value="Sce7725-like"/>
</dbReference>
<dbReference type="NCBIfam" id="NF033831">
    <property type="entry name" value="sce7725_fam"/>
    <property type="match status" value="1"/>
</dbReference>
<comment type="caution">
    <text evidence="1">The sequence shown here is derived from an EMBL/GenBank/DDBJ whole genome shotgun (WGS) entry which is preliminary data.</text>
</comment>
<organism evidence="1 2">
    <name type="scientific">Massilia eurypsychrophila</name>
    <dbReference type="NCBI Taxonomy" id="1485217"/>
    <lineage>
        <taxon>Bacteria</taxon>
        <taxon>Pseudomonadati</taxon>
        <taxon>Pseudomonadota</taxon>
        <taxon>Betaproteobacteria</taxon>
        <taxon>Burkholderiales</taxon>
        <taxon>Oxalobacteraceae</taxon>
        <taxon>Telluria group</taxon>
        <taxon>Massilia</taxon>
    </lineage>
</organism>
<dbReference type="RefSeq" id="WP_099787363.1">
    <property type="nucleotide sequence ID" value="NZ_JBHLYV010000001.1"/>
</dbReference>
<evidence type="ECO:0000313" key="2">
    <source>
        <dbReference type="Proteomes" id="UP000230390"/>
    </source>
</evidence>
<dbReference type="Proteomes" id="UP000230390">
    <property type="component" value="Unassembled WGS sequence"/>
</dbReference>
<evidence type="ECO:0008006" key="3">
    <source>
        <dbReference type="Google" id="ProtNLM"/>
    </source>
</evidence>
<accession>A0A2G8TKC9</accession>
<sequence>MYFPYVYGRQSELLALRSSSSSCLEAGAVVPIVEPIVQKPSGFVKCMETLGKNGQQMIVVINPCQGELQGGAGSEWMKQVDAAIAAYPTVIPGFQCRPGVAMGHIQAFLTRYGDRNIALLYANSGLNDADMQILSSAPNVKFHVVLQGKITGAQLGALPTSKIVHIVDQFNKKIRNADYAGREHFTDSHKTFSQFGTGFGDYTITGSEVQLGGGPPGAVAIHVTYKNSSNGDIWIEHFVSDEVDVLAGSPESKFLEAVAKLAAEHSGREQEFGKNKALAAYFDDHLIGHFPGLGKNKERQILHHIARMNDLLVTGA</sequence>
<protein>
    <recommendedName>
        <fullName evidence="3">Sce7725 family protein</fullName>
    </recommendedName>
</protein>
<keyword evidence="2" id="KW-1185">Reference proteome</keyword>